<evidence type="ECO:0000259" key="5">
    <source>
        <dbReference type="Pfam" id="PF00496"/>
    </source>
</evidence>
<gene>
    <name evidence="6" type="ORF">SAMN02983003_3549</name>
</gene>
<dbReference type="Gene3D" id="3.40.190.10">
    <property type="entry name" value="Periplasmic binding protein-like II"/>
    <property type="match status" value="1"/>
</dbReference>
<evidence type="ECO:0000256" key="2">
    <source>
        <dbReference type="ARBA" id="ARBA00005695"/>
    </source>
</evidence>
<evidence type="ECO:0000313" key="7">
    <source>
        <dbReference type="Proteomes" id="UP000183447"/>
    </source>
</evidence>
<protein>
    <submittedName>
        <fullName evidence="6">Peptide/nickel transport system substrate-binding protein</fullName>
    </submittedName>
</protein>
<dbReference type="InterPro" id="IPR030678">
    <property type="entry name" value="Peptide/Ni-bd"/>
</dbReference>
<dbReference type="Gene3D" id="3.10.105.10">
    <property type="entry name" value="Dipeptide-binding Protein, Domain 3"/>
    <property type="match status" value="1"/>
</dbReference>
<dbReference type="SUPFAM" id="SSF53850">
    <property type="entry name" value="Periplasmic binding protein-like II"/>
    <property type="match status" value="1"/>
</dbReference>
<proteinExistence type="inferred from homology"/>
<evidence type="ECO:0000256" key="1">
    <source>
        <dbReference type="ARBA" id="ARBA00004418"/>
    </source>
</evidence>
<dbReference type="Gene3D" id="3.90.76.10">
    <property type="entry name" value="Dipeptide-binding Protein, Domain 1"/>
    <property type="match status" value="1"/>
</dbReference>
<evidence type="ECO:0000256" key="4">
    <source>
        <dbReference type="SAM" id="SignalP"/>
    </source>
</evidence>
<dbReference type="STRING" id="665118.SAMN02983003_3549"/>
<dbReference type="InterPro" id="IPR000914">
    <property type="entry name" value="SBP_5_dom"/>
</dbReference>
<sequence>MKSTSSLKRLMALSAALMIGASGITAVTALPALAQTETKLSDAEPAGTPEPGGRMSMLVRLDATSLDPHVMTETTGYVLAEQLYESLLENVRGEIKPAIAESWEISEDGKVYTFKITPGLTFHSGEPLTAEDVKYSIERIMNPATASPRARSYANIQSIETPDDLTVVFNLASPSAPFLALLSTNGASIVDQSVIEGGGLSTTVDAGSGPFKLREHRVGQGFTIDKFDDYRIADLPYLDGIDISFNPDDNARAAAIRSGTVDFLWRAAPEFIDSMKADPELKWYGASGTLSLHVRLNTSKEPWSDVRVRQAVFYAFDRQEILDIANSGHGLPLNAGYLPPDRWGSLKEPIYGAPDIEKAKALLAEAGYPDGFETTLTVISTSAFQTRSAEVEQYQLANIGINAELKLVESTVANAALRANDFDLYQSGFSLSLDPDERFSSAFVTGGGTNYGNWSDAEYDDLIIRARSELDRDAREKLYQQAETILATRGPVAMTWNSWDYDVVAKNVMGYEGDSSPSYRFYKSMWLDQ</sequence>
<evidence type="ECO:0000256" key="3">
    <source>
        <dbReference type="ARBA" id="ARBA00022729"/>
    </source>
</evidence>
<comment type="similarity">
    <text evidence="2">Belongs to the bacterial solute-binding protein 5 family.</text>
</comment>
<dbReference type="Proteomes" id="UP000183447">
    <property type="component" value="Unassembled WGS sequence"/>
</dbReference>
<dbReference type="GO" id="GO:0015833">
    <property type="term" value="P:peptide transport"/>
    <property type="evidence" value="ECO:0007669"/>
    <property type="project" value="TreeGrafter"/>
</dbReference>
<feature type="chain" id="PRO_5012137056" evidence="4">
    <location>
        <begin position="35"/>
        <end position="529"/>
    </location>
</feature>
<dbReference type="GO" id="GO:0043190">
    <property type="term" value="C:ATP-binding cassette (ABC) transporter complex"/>
    <property type="evidence" value="ECO:0007669"/>
    <property type="project" value="InterPro"/>
</dbReference>
<comment type="subcellular location">
    <subcellularLocation>
        <location evidence="1">Periplasm</location>
    </subcellularLocation>
</comment>
<dbReference type="InterPro" id="IPR039424">
    <property type="entry name" value="SBP_5"/>
</dbReference>
<keyword evidence="7" id="KW-1185">Reference proteome</keyword>
<dbReference type="GO" id="GO:0030288">
    <property type="term" value="C:outer membrane-bounded periplasmic space"/>
    <property type="evidence" value="ECO:0007669"/>
    <property type="project" value="UniProtKB-ARBA"/>
</dbReference>
<dbReference type="PANTHER" id="PTHR30290:SF38">
    <property type="entry name" value="D,D-DIPEPTIDE-BINDING PERIPLASMIC PROTEIN DDPA-RELATED"/>
    <property type="match status" value="1"/>
</dbReference>
<feature type="domain" description="Solute-binding protein family 5" evidence="5">
    <location>
        <begin position="94"/>
        <end position="450"/>
    </location>
</feature>
<evidence type="ECO:0000313" key="6">
    <source>
        <dbReference type="EMBL" id="SFZ86369.1"/>
    </source>
</evidence>
<dbReference type="Pfam" id="PF00496">
    <property type="entry name" value="SBP_bac_5"/>
    <property type="match status" value="1"/>
</dbReference>
<keyword evidence="3 4" id="KW-0732">Signal</keyword>
<dbReference type="RefSeq" id="WP_143145872.1">
    <property type="nucleotide sequence ID" value="NZ_FPKU01000003.1"/>
</dbReference>
<dbReference type="AlphaFoldDB" id="A0A1K2I209"/>
<reference evidence="6 7" key="1">
    <citation type="submission" date="2016-11" db="EMBL/GenBank/DDBJ databases">
        <authorList>
            <person name="Jaros S."/>
            <person name="Januszkiewicz K."/>
            <person name="Wedrychowicz H."/>
        </authorList>
    </citation>
    <scope>NUCLEOTIDE SEQUENCE [LARGE SCALE GENOMIC DNA]</scope>
    <source>
        <strain evidence="6 7">ATCC 23634</strain>
    </source>
</reference>
<dbReference type="PANTHER" id="PTHR30290">
    <property type="entry name" value="PERIPLASMIC BINDING COMPONENT OF ABC TRANSPORTER"/>
    <property type="match status" value="1"/>
</dbReference>
<dbReference type="EMBL" id="FPKU01000003">
    <property type="protein sequence ID" value="SFZ86369.1"/>
    <property type="molecule type" value="Genomic_DNA"/>
</dbReference>
<dbReference type="GO" id="GO:1904680">
    <property type="term" value="F:peptide transmembrane transporter activity"/>
    <property type="evidence" value="ECO:0007669"/>
    <property type="project" value="TreeGrafter"/>
</dbReference>
<name>A0A1K2I209_9HYPH</name>
<dbReference type="OrthoDB" id="9803988at2"/>
<accession>A0A1K2I209</accession>
<organism evidence="6 7">
    <name type="scientific">Devosia enhydra</name>
    <dbReference type="NCBI Taxonomy" id="665118"/>
    <lineage>
        <taxon>Bacteria</taxon>
        <taxon>Pseudomonadati</taxon>
        <taxon>Pseudomonadota</taxon>
        <taxon>Alphaproteobacteria</taxon>
        <taxon>Hyphomicrobiales</taxon>
        <taxon>Devosiaceae</taxon>
        <taxon>Devosia</taxon>
    </lineage>
</organism>
<dbReference type="PIRSF" id="PIRSF002741">
    <property type="entry name" value="MppA"/>
    <property type="match status" value="1"/>
</dbReference>
<feature type="signal peptide" evidence="4">
    <location>
        <begin position="1"/>
        <end position="34"/>
    </location>
</feature>